<dbReference type="PANTHER" id="PTHR43884">
    <property type="entry name" value="ACYL-COA DEHYDROGENASE"/>
    <property type="match status" value="1"/>
</dbReference>
<evidence type="ECO:0000256" key="3">
    <source>
        <dbReference type="ARBA" id="ARBA00022630"/>
    </source>
</evidence>
<dbReference type="RefSeq" id="WP_345382099.1">
    <property type="nucleotide sequence ID" value="NZ_BAABIC010000013.1"/>
</dbReference>
<dbReference type="InterPro" id="IPR009075">
    <property type="entry name" value="AcylCo_DH/oxidase_C"/>
</dbReference>
<dbReference type="Gene3D" id="1.10.540.10">
    <property type="entry name" value="Acyl-CoA dehydrogenase/oxidase, N-terminal domain"/>
    <property type="match status" value="1"/>
</dbReference>
<organism evidence="8 9">
    <name type="scientific">Pseudonocardia yuanmonensis</name>
    <dbReference type="NCBI Taxonomy" id="1095914"/>
    <lineage>
        <taxon>Bacteria</taxon>
        <taxon>Bacillati</taxon>
        <taxon>Actinomycetota</taxon>
        <taxon>Actinomycetes</taxon>
        <taxon>Pseudonocardiales</taxon>
        <taxon>Pseudonocardiaceae</taxon>
        <taxon>Pseudonocardia</taxon>
    </lineage>
</organism>
<evidence type="ECO:0000256" key="2">
    <source>
        <dbReference type="ARBA" id="ARBA00009347"/>
    </source>
</evidence>
<evidence type="ECO:0000313" key="9">
    <source>
        <dbReference type="Proteomes" id="UP001500325"/>
    </source>
</evidence>
<keyword evidence="4" id="KW-0274">FAD</keyword>
<dbReference type="InterPro" id="IPR036250">
    <property type="entry name" value="AcylCo_DH-like_C"/>
</dbReference>
<feature type="region of interest" description="Disordered" evidence="6">
    <location>
        <begin position="351"/>
        <end position="383"/>
    </location>
</feature>
<comment type="similarity">
    <text evidence="2">Belongs to the acyl-CoA dehydrogenase family.</text>
</comment>
<keyword evidence="9" id="KW-1185">Reference proteome</keyword>
<evidence type="ECO:0000259" key="7">
    <source>
        <dbReference type="Pfam" id="PF00441"/>
    </source>
</evidence>
<evidence type="ECO:0000256" key="1">
    <source>
        <dbReference type="ARBA" id="ARBA00001974"/>
    </source>
</evidence>
<dbReference type="InterPro" id="IPR037069">
    <property type="entry name" value="AcylCoA_DH/ox_N_sf"/>
</dbReference>
<sequence>MSARHVDPLLAETIDSVLGDRRGRPANDRGATSFDRDLWASLTDLGFARLTSPEASGGSGAEWPDGAYLIRRLAFHALDVPQVEHDLLAGWLLDRTGLPAAEDGGVDTVCVLGVDGRGAAPYAAVADRVILVRPDGDGWRVAVVAPADLVLEHGTNLAGEPRSTVVDAGPMRGVSVERRLVEDLLLRGALARAAQICGALERAVELSIEHAGTRVQFGRRLADFQAVQALITDAAAEATLARAAVDGAVDLAAAGDPGLPFAVAAARSCAGHAASVVTRNAHQVHGAIGTTAEHDLHKSTTRALAWRNEYGHLHGWDDAVTTMAVTAGGQALWPLLLFHLRSPVRGWAPGLVPGPKAGPFASPDDPREPAGTASRPSSEAGDR</sequence>
<keyword evidence="5" id="KW-0560">Oxidoreductase</keyword>
<protein>
    <submittedName>
        <fullName evidence="8">Acyl-CoA dehydrogenase family protein</fullName>
    </submittedName>
</protein>
<comment type="caution">
    <text evidence="8">The sequence shown here is derived from an EMBL/GenBank/DDBJ whole genome shotgun (WGS) entry which is preliminary data.</text>
</comment>
<dbReference type="Pfam" id="PF00441">
    <property type="entry name" value="Acyl-CoA_dh_1"/>
    <property type="match status" value="1"/>
</dbReference>
<dbReference type="SUPFAM" id="SSF56645">
    <property type="entry name" value="Acyl-CoA dehydrogenase NM domain-like"/>
    <property type="match status" value="1"/>
</dbReference>
<name>A0ABP8X0X0_9PSEU</name>
<dbReference type="EMBL" id="BAABIC010000013">
    <property type="protein sequence ID" value="GAA4697456.1"/>
    <property type="molecule type" value="Genomic_DNA"/>
</dbReference>
<reference evidence="9" key="1">
    <citation type="journal article" date="2019" name="Int. J. Syst. Evol. Microbiol.">
        <title>The Global Catalogue of Microorganisms (GCM) 10K type strain sequencing project: providing services to taxonomists for standard genome sequencing and annotation.</title>
        <authorList>
            <consortium name="The Broad Institute Genomics Platform"/>
            <consortium name="The Broad Institute Genome Sequencing Center for Infectious Disease"/>
            <person name="Wu L."/>
            <person name="Ma J."/>
        </authorList>
    </citation>
    <scope>NUCLEOTIDE SEQUENCE [LARGE SCALE GENOMIC DNA]</scope>
    <source>
        <strain evidence="9">JCM 18055</strain>
    </source>
</reference>
<evidence type="ECO:0000256" key="5">
    <source>
        <dbReference type="ARBA" id="ARBA00023002"/>
    </source>
</evidence>
<gene>
    <name evidence="8" type="ORF">GCM10023215_39620</name>
</gene>
<dbReference type="PANTHER" id="PTHR43884:SF20">
    <property type="entry name" value="ACYL-COA DEHYDROGENASE FADE28"/>
    <property type="match status" value="1"/>
</dbReference>
<dbReference type="Proteomes" id="UP001500325">
    <property type="component" value="Unassembled WGS sequence"/>
</dbReference>
<keyword evidence="3" id="KW-0285">Flavoprotein</keyword>
<evidence type="ECO:0000256" key="4">
    <source>
        <dbReference type="ARBA" id="ARBA00022827"/>
    </source>
</evidence>
<dbReference type="Gene3D" id="1.20.140.10">
    <property type="entry name" value="Butyryl-CoA Dehydrogenase, subunit A, domain 3"/>
    <property type="match status" value="1"/>
</dbReference>
<dbReference type="SUPFAM" id="SSF47203">
    <property type="entry name" value="Acyl-CoA dehydrogenase C-terminal domain-like"/>
    <property type="match status" value="1"/>
</dbReference>
<proteinExistence type="inferred from homology"/>
<evidence type="ECO:0000313" key="8">
    <source>
        <dbReference type="EMBL" id="GAA4697456.1"/>
    </source>
</evidence>
<feature type="domain" description="Acyl-CoA dehydrogenase/oxidase C-terminal" evidence="7">
    <location>
        <begin position="183"/>
        <end position="304"/>
    </location>
</feature>
<accession>A0ABP8X0X0</accession>
<comment type="cofactor">
    <cofactor evidence="1">
        <name>FAD</name>
        <dbReference type="ChEBI" id="CHEBI:57692"/>
    </cofactor>
</comment>
<evidence type="ECO:0000256" key="6">
    <source>
        <dbReference type="SAM" id="MobiDB-lite"/>
    </source>
</evidence>
<dbReference type="InterPro" id="IPR009100">
    <property type="entry name" value="AcylCoA_DH/oxidase_NM_dom_sf"/>
</dbReference>